<dbReference type="EMBL" id="MU620945">
    <property type="protein sequence ID" value="KAI8577067.1"/>
    <property type="molecule type" value="Genomic_DNA"/>
</dbReference>
<evidence type="ECO:0000259" key="2">
    <source>
        <dbReference type="Pfam" id="PF07687"/>
    </source>
</evidence>
<proteinExistence type="inferred from homology"/>
<dbReference type="Pfam" id="PF01546">
    <property type="entry name" value="Peptidase_M20"/>
    <property type="match status" value="1"/>
</dbReference>
<comment type="caution">
    <text evidence="3">The sequence shown here is derived from an EMBL/GenBank/DDBJ whole genome shotgun (WGS) entry which is preliminary data.</text>
</comment>
<evidence type="ECO:0000313" key="3">
    <source>
        <dbReference type="EMBL" id="KAI8577067.1"/>
    </source>
</evidence>
<dbReference type="Gene3D" id="3.40.630.10">
    <property type="entry name" value="Zn peptidases"/>
    <property type="match status" value="1"/>
</dbReference>
<sequence length="522" mass="57542">MIPFGILFDGEIPPYRESSGQCSYTKISVCYVHQSARPPVEDTRDLKEIILDIHRMNVLPTTSLSFQNLFVMGFSSAKKNSTGCFSSLFGNLRKAKTLEQKNTVPERLPAYEECITTKALEHFDVKADTEIEKIIYDTIDNASSELREISLELHRNPELGMHEYHSHDLLTDFLERKGFKVTRHAYGMETAFTAEFTNGPGRRVGLCSEYDGLKGLGQGCGHNLIAISGVGAAMAIKAALESGRVKGKVILYGTPAEEITVGKVIMCNLDVFKKNVDVCMMIHPSPGDTVYHRMLAVDHVNVEFFGKPSHAAAAPWNGINALDAIAQTWNNISMLRQQILPTDRIHGIITDGGKAANIIPDYASATFFVRSLKISQLDELKPRVEKCFEAAAIATGCKVKFSWKDVGVTKDVLVNSVMGDRYTKYMESYGISYIPKSEQEQMSGGSTDAGNISYQVPLVHPGFGIHTTAVNHTHEFTAAAKTEIAHEDTLRATKAMSMTLIDILQSQDMLDAAVAEFKKNTA</sequence>
<evidence type="ECO:0000256" key="1">
    <source>
        <dbReference type="ARBA" id="ARBA00006247"/>
    </source>
</evidence>
<dbReference type="InterPro" id="IPR017439">
    <property type="entry name" value="Amidohydrolase"/>
</dbReference>
<accession>A0AAD5HAL7</accession>
<dbReference type="Pfam" id="PF07687">
    <property type="entry name" value="M20_dimer"/>
    <property type="match status" value="1"/>
</dbReference>
<dbReference type="RefSeq" id="XP_051442071.1">
    <property type="nucleotide sequence ID" value="XM_051591046.1"/>
</dbReference>
<gene>
    <name evidence="3" type="ORF">K450DRAFT_253504</name>
</gene>
<protein>
    <recommendedName>
        <fullName evidence="2">Peptidase M20 dimerisation domain-containing protein</fullName>
    </recommendedName>
</protein>
<dbReference type="SUPFAM" id="SSF53187">
    <property type="entry name" value="Zn-dependent exopeptidases"/>
    <property type="match status" value="1"/>
</dbReference>
<reference evidence="3" key="1">
    <citation type="submission" date="2021-06" db="EMBL/GenBank/DDBJ databases">
        <authorList>
            <consortium name="DOE Joint Genome Institute"/>
            <person name="Mondo S.J."/>
            <person name="Amses K.R."/>
            <person name="Simmons D.R."/>
            <person name="Longcore J.E."/>
            <person name="Seto K."/>
            <person name="Alves G.H."/>
            <person name="Bonds A.E."/>
            <person name="Quandt C.A."/>
            <person name="Davis W.J."/>
            <person name="Chang Y."/>
            <person name="Letcher P.M."/>
            <person name="Powell M.J."/>
            <person name="Kuo A."/>
            <person name="Labutti K."/>
            <person name="Pangilinan J."/>
            <person name="Andreopoulos W."/>
            <person name="Tritt A."/>
            <person name="Riley R."/>
            <person name="Hundley H."/>
            <person name="Johnson J."/>
            <person name="Lipzen A."/>
            <person name="Barry K."/>
            <person name="Berbee M.L."/>
            <person name="Buchler N.E."/>
            <person name="Grigoriev I.V."/>
            <person name="Spatafora J.W."/>
            <person name="Stajich J.E."/>
            <person name="James T.Y."/>
        </authorList>
    </citation>
    <scope>NUCLEOTIDE SEQUENCE</scope>
    <source>
        <strain evidence="3">AG</strain>
    </source>
</reference>
<dbReference type="GO" id="GO:0016805">
    <property type="term" value="F:dipeptidase activity"/>
    <property type="evidence" value="ECO:0007669"/>
    <property type="project" value="TreeGrafter"/>
</dbReference>
<dbReference type="SUPFAM" id="SSF55031">
    <property type="entry name" value="Bacterial exopeptidase dimerisation domain"/>
    <property type="match status" value="1"/>
</dbReference>
<feature type="domain" description="Peptidase M20 dimerisation" evidence="2">
    <location>
        <begin position="300"/>
        <end position="392"/>
    </location>
</feature>
<name>A0AAD5HAL7_UMBRA</name>
<dbReference type="AlphaFoldDB" id="A0AAD5HAL7"/>
<dbReference type="CDD" id="cd05672">
    <property type="entry name" value="M20_ACY1L2-like"/>
    <property type="match status" value="1"/>
</dbReference>
<dbReference type="GeneID" id="75916389"/>
<dbReference type="Proteomes" id="UP001206595">
    <property type="component" value="Unassembled WGS sequence"/>
</dbReference>
<dbReference type="InterPro" id="IPR002933">
    <property type="entry name" value="Peptidase_M20"/>
</dbReference>
<dbReference type="FunFam" id="3.30.70.360:FF:000004">
    <property type="entry name" value="Peptidase M20 domain-containing protein 2"/>
    <property type="match status" value="1"/>
</dbReference>
<comment type="similarity">
    <text evidence="1">Belongs to the peptidase M20A family.</text>
</comment>
<dbReference type="PANTHER" id="PTHR30575">
    <property type="entry name" value="PEPTIDASE M20"/>
    <property type="match status" value="1"/>
</dbReference>
<dbReference type="Gene3D" id="3.30.70.360">
    <property type="match status" value="1"/>
</dbReference>
<dbReference type="NCBIfam" id="TIGR01891">
    <property type="entry name" value="amidohydrolases"/>
    <property type="match status" value="1"/>
</dbReference>
<dbReference type="InterPro" id="IPR036264">
    <property type="entry name" value="Bact_exopeptidase_dim_dom"/>
</dbReference>
<evidence type="ECO:0000313" key="4">
    <source>
        <dbReference type="Proteomes" id="UP001206595"/>
    </source>
</evidence>
<reference evidence="3" key="2">
    <citation type="journal article" date="2022" name="Proc. Natl. Acad. Sci. U.S.A.">
        <title>Diploid-dominant life cycles characterize the early evolution of Fungi.</title>
        <authorList>
            <person name="Amses K.R."/>
            <person name="Simmons D.R."/>
            <person name="Longcore J.E."/>
            <person name="Mondo S.J."/>
            <person name="Seto K."/>
            <person name="Jeronimo G.H."/>
            <person name="Bonds A.E."/>
            <person name="Quandt C.A."/>
            <person name="Davis W.J."/>
            <person name="Chang Y."/>
            <person name="Federici B.A."/>
            <person name="Kuo A."/>
            <person name="LaButti K."/>
            <person name="Pangilinan J."/>
            <person name="Andreopoulos W."/>
            <person name="Tritt A."/>
            <person name="Riley R."/>
            <person name="Hundley H."/>
            <person name="Johnson J."/>
            <person name="Lipzen A."/>
            <person name="Barry K."/>
            <person name="Lang B.F."/>
            <person name="Cuomo C.A."/>
            <person name="Buchler N.E."/>
            <person name="Grigoriev I.V."/>
            <person name="Spatafora J.W."/>
            <person name="Stajich J.E."/>
            <person name="James T.Y."/>
        </authorList>
    </citation>
    <scope>NUCLEOTIDE SEQUENCE</scope>
    <source>
        <strain evidence="3">AG</strain>
    </source>
</reference>
<dbReference type="InterPro" id="IPR011650">
    <property type="entry name" value="Peptidase_M20_dimer"/>
</dbReference>
<dbReference type="InterPro" id="IPR052030">
    <property type="entry name" value="Peptidase_M20/M20A_hydrolases"/>
</dbReference>
<keyword evidence="4" id="KW-1185">Reference proteome</keyword>
<dbReference type="PANTHER" id="PTHR30575:SF0">
    <property type="entry name" value="XAA-ARG DIPEPTIDASE"/>
    <property type="match status" value="1"/>
</dbReference>
<organism evidence="3 4">
    <name type="scientific">Umbelopsis ramanniana AG</name>
    <dbReference type="NCBI Taxonomy" id="1314678"/>
    <lineage>
        <taxon>Eukaryota</taxon>
        <taxon>Fungi</taxon>
        <taxon>Fungi incertae sedis</taxon>
        <taxon>Mucoromycota</taxon>
        <taxon>Mucoromycotina</taxon>
        <taxon>Umbelopsidomycetes</taxon>
        <taxon>Umbelopsidales</taxon>
        <taxon>Umbelopsidaceae</taxon>
        <taxon>Umbelopsis</taxon>
    </lineage>
</organism>